<keyword evidence="3" id="KW-1185">Reference proteome</keyword>
<dbReference type="EMBL" id="CAICTM010000706">
    <property type="protein sequence ID" value="CAB9515311.1"/>
    <property type="molecule type" value="Genomic_DNA"/>
</dbReference>
<proteinExistence type="predicted"/>
<evidence type="ECO:0000313" key="3">
    <source>
        <dbReference type="Proteomes" id="UP001153069"/>
    </source>
</evidence>
<feature type="compositionally biased region" description="Polar residues" evidence="1">
    <location>
        <begin position="1"/>
        <end position="14"/>
    </location>
</feature>
<accession>A0A9N8E9U9</accession>
<gene>
    <name evidence="2" type="ORF">SEMRO_707_G190560.1</name>
</gene>
<reference evidence="2" key="1">
    <citation type="submission" date="2020-06" db="EMBL/GenBank/DDBJ databases">
        <authorList>
            <consortium name="Plant Systems Biology data submission"/>
        </authorList>
    </citation>
    <scope>NUCLEOTIDE SEQUENCE</scope>
    <source>
        <strain evidence="2">D6</strain>
    </source>
</reference>
<dbReference type="SUPFAM" id="SSF48403">
    <property type="entry name" value="Ankyrin repeat"/>
    <property type="match status" value="1"/>
</dbReference>
<dbReference type="InterPro" id="IPR036770">
    <property type="entry name" value="Ankyrin_rpt-contain_sf"/>
</dbReference>
<feature type="region of interest" description="Disordered" evidence="1">
    <location>
        <begin position="1"/>
        <end position="20"/>
    </location>
</feature>
<name>A0A9N8E9U9_9STRA</name>
<evidence type="ECO:0000313" key="2">
    <source>
        <dbReference type="EMBL" id="CAB9515311.1"/>
    </source>
</evidence>
<sequence>MDNLIPSWQSQGRTPPQYHNRGCEIPDTHLRGITLEVLEDLANFVSSELNSGYHISDGYSQQNVSMETVNLYHVNDHFVKPLTQRDNCSFVELACSQCTPPRYFLSHWWGTPLMDTIRMLKLHRETCKEVDRFEDNAAYTVWICTFANRQHSLEELSATDYLDTPFARAILSEQCRGTVLLLNELNATPFTRSWCIFEAFVSLTHAKSKGPEPAHHSRRRTRPYRLDAATIISKGQCDSAGESNERCAGLLIGLTEFDESGVLTAANDNKLSMVTDHEISANGENPAGSAWFPLQVAMTGIRLNILHARATMESDEQNIRLWVGDKADEINAALRKGFVRPALKAAVLACNVVMLREIFESQIIPNEALVRIVGELDLLTTLLSSSFVKKEECTPQRDQEVAECIRCLLSNGCDPNYPYMGLESMVHPLGVALVTKMHESARVLLEFGADPKKLGIVDLLSVSYKDCPDDILDTLREHGVVMKGRCMRACYPCCVCVWFCSYLCELKGALFSQSS</sequence>
<dbReference type="OrthoDB" id="439411at2759"/>
<organism evidence="2 3">
    <name type="scientific">Seminavis robusta</name>
    <dbReference type="NCBI Taxonomy" id="568900"/>
    <lineage>
        <taxon>Eukaryota</taxon>
        <taxon>Sar</taxon>
        <taxon>Stramenopiles</taxon>
        <taxon>Ochrophyta</taxon>
        <taxon>Bacillariophyta</taxon>
        <taxon>Bacillariophyceae</taxon>
        <taxon>Bacillariophycidae</taxon>
        <taxon>Naviculales</taxon>
        <taxon>Naviculaceae</taxon>
        <taxon>Seminavis</taxon>
    </lineage>
</organism>
<comment type="caution">
    <text evidence="2">The sequence shown here is derived from an EMBL/GenBank/DDBJ whole genome shotgun (WGS) entry which is preliminary data.</text>
</comment>
<evidence type="ECO:0000256" key="1">
    <source>
        <dbReference type="SAM" id="MobiDB-lite"/>
    </source>
</evidence>
<dbReference type="AlphaFoldDB" id="A0A9N8E9U9"/>
<dbReference type="Proteomes" id="UP001153069">
    <property type="component" value="Unassembled WGS sequence"/>
</dbReference>
<protein>
    <submittedName>
        <fullName evidence="2">Uncharacterized protein</fullName>
    </submittedName>
</protein>